<dbReference type="CDD" id="cd00830">
    <property type="entry name" value="KAS_III"/>
    <property type="match status" value="1"/>
</dbReference>
<comment type="subunit">
    <text evidence="14">Homodimer.</text>
</comment>
<feature type="domain" description="Beta-ketoacyl-[acyl-carrier-protein] synthase III N-terminal" evidence="16">
    <location>
        <begin position="113"/>
        <end position="190"/>
    </location>
</feature>
<keyword evidence="8 14" id="KW-0275">Fatty acid biosynthesis</keyword>
<evidence type="ECO:0000259" key="16">
    <source>
        <dbReference type="Pfam" id="PF08545"/>
    </source>
</evidence>
<evidence type="ECO:0000313" key="17">
    <source>
        <dbReference type="EMBL" id="BDG60615.1"/>
    </source>
</evidence>
<name>A0AA35CJV7_9FIRM</name>
<evidence type="ECO:0000256" key="5">
    <source>
        <dbReference type="ARBA" id="ARBA00022679"/>
    </source>
</evidence>
<dbReference type="NCBIfam" id="NF006829">
    <property type="entry name" value="PRK09352.1"/>
    <property type="match status" value="1"/>
</dbReference>
<keyword evidence="4 14" id="KW-0444">Lipid biosynthesis</keyword>
<dbReference type="GO" id="GO:0044550">
    <property type="term" value="P:secondary metabolite biosynthetic process"/>
    <property type="evidence" value="ECO:0007669"/>
    <property type="project" value="TreeGrafter"/>
</dbReference>
<evidence type="ECO:0000256" key="6">
    <source>
        <dbReference type="ARBA" id="ARBA00022832"/>
    </source>
</evidence>
<proteinExistence type="inferred from homology"/>
<evidence type="ECO:0000256" key="8">
    <source>
        <dbReference type="ARBA" id="ARBA00023160"/>
    </source>
</evidence>
<comment type="catalytic activity">
    <reaction evidence="12">
        <text>2-methylpropanoyl-CoA + malonyl-[ACP] + H(+) = 4-methyl-3-oxopentanoyl-[ACP] + CO2 + CoA</text>
        <dbReference type="Rhea" id="RHEA:42268"/>
        <dbReference type="Rhea" id="RHEA-COMP:9623"/>
        <dbReference type="Rhea" id="RHEA-COMP:9940"/>
        <dbReference type="ChEBI" id="CHEBI:15378"/>
        <dbReference type="ChEBI" id="CHEBI:16526"/>
        <dbReference type="ChEBI" id="CHEBI:57287"/>
        <dbReference type="ChEBI" id="CHEBI:57338"/>
        <dbReference type="ChEBI" id="CHEBI:78449"/>
        <dbReference type="ChEBI" id="CHEBI:78820"/>
        <dbReference type="EC" id="2.3.1.300"/>
    </reaction>
    <physiologicalReaction direction="left-to-right" evidence="12">
        <dbReference type="Rhea" id="RHEA:42269"/>
    </physiologicalReaction>
</comment>
<dbReference type="FunFam" id="3.40.47.10:FF:000004">
    <property type="entry name" value="3-oxoacyl-[acyl-carrier-protein] synthase 3"/>
    <property type="match status" value="1"/>
</dbReference>
<keyword evidence="18" id="KW-1185">Reference proteome</keyword>
<comment type="catalytic activity">
    <reaction evidence="13">
        <text>3-methylbutanoyl-CoA + malonyl-[ACP] + H(+) = 5-methyl-3-oxohexanoyl-[ACP] + CO2 + CoA</text>
        <dbReference type="Rhea" id="RHEA:42272"/>
        <dbReference type="Rhea" id="RHEA-COMP:9623"/>
        <dbReference type="Rhea" id="RHEA-COMP:9941"/>
        <dbReference type="ChEBI" id="CHEBI:15378"/>
        <dbReference type="ChEBI" id="CHEBI:16526"/>
        <dbReference type="ChEBI" id="CHEBI:57287"/>
        <dbReference type="ChEBI" id="CHEBI:57345"/>
        <dbReference type="ChEBI" id="CHEBI:78449"/>
        <dbReference type="ChEBI" id="CHEBI:78822"/>
        <dbReference type="EC" id="2.3.1.300"/>
    </reaction>
    <physiologicalReaction direction="left-to-right" evidence="13">
        <dbReference type="Rhea" id="RHEA:42273"/>
    </physiologicalReaction>
</comment>
<evidence type="ECO:0000256" key="1">
    <source>
        <dbReference type="ARBA" id="ARBA00005194"/>
    </source>
</evidence>
<comment type="catalytic activity">
    <reaction evidence="10">
        <text>malonyl-[ACP] + acetyl-CoA + H(+) = 3-oxobutanoyl-[ACP] + CO2 + CoA</text>
        <dbReference type="Rhea" id="RHEA:12080"/>
        <dbReference type="Rhea" id="RHEA-COMP:9623"/>
        <dbReference type="Rhea" id="RHEA-COMP:9625"/>
        <dbReference type="ChEBI" id="CHEBI:15378"/>
        <dbReference type="ChEBI" id="CHEBI:16526"/>
        <dbReference type="ChEBI" id="CHEBI:57287"/>
        <dbReference type="ChEBI" id="CHEBI:57288"/>
        <dbReference type="ChEBI" id="CHEBI:78449"/>
        <dbReference type="ChEBI" id="CHEBI:78450"/>
        <dbReference type="EC" id="2.3.1.180"/>
    </reaction>
    <physiologicalReaction direction="left-to-right" evidence="10">
        <dbReference type="Rhea" id="RHEA:12081"/>
    </physiologicalReaction>
</comment>
<evidence type="ECO:0000256" key="10">
    <source>
        <dbReference type="ARBA" id="ARBA00051096"/>
    </source>
</evidence>
<dbReference type="InterPro" id="IPR013747">
    <property type="entry name" value="ACP_syn_III_C"/>
</dbReference>
<comment type="pathway">
    <text evidence="1 14">Lipid metabolism; fatty acid biosynthesis.</text>
</comment>
<dbReference type="NCBIfam" id="TIGR00747">
    <property type="entry name" value="fabH"/>
    <property type="match status" value="1"/>
</dbReference>
<accession>A0AA35CJV7</accession>
<dbReference type="Pfam" id="PF08541">
    <property type="entry name" value="ACP_syn_III_C"/>
    <property type="match status" value="1"/>
</dbReference>
<sequence>MARQQGRPVGITGIGMYVPERVLTNQDLERIVDTSDEWIVTRTGIRERRIAGPEESTFTMALAASRQALEMAGVRPEEIDLIVVGTVTPDMIFPSTAALLQEALGASRAAAVDISAACPGFVYGITLAGQTIASGLYRTVLVVGAETLSRITDYQDRNTCVLFGDAAGAAVLQPVREGYGLLASILGSDGSGAEHLYLPGGGSRHPASHETVDKRMHYIRMNGKEVFKFAVRVMNESTVQVLEEAGHTVADLDLLVPHQANIRIIEAAVERLGIPWEKVVVNLDRYGNTSTATIPVALYEALQAGRIRDGDLLVLVSFGAGLVWGATALRWGR</sequence>
<evidence type="ECO:0000256" key="11">
    <source>
        <dbReference type="ARBA" id="ARBA00052407"/>
    </source>
</evidence>
<feature type="active site" evidence="14">
    <location>
        <position position="288"/>
    </location>
</feature>
<reference evidence="17" key="1">
    <citation type="submission" date="2022-03" db="EMBL/GenBank/DDBJ databases">
        <title>Complete genome sequence of Caldinitratiruptor microaerophilus.</title>
        <authorList>
            <person name="Mukaiyama R."/>
            <person name="Nishiyama T."/>
            <person name="Ueda K."/>
        </authorList>
    </citation>
    <scope>NUCLEOTIDE SEQUENCE</scope>
    <source>
        <strain evidence="17">JCM 16183</strain>
    </source>
</reference>
<dbReference type="GO" id="GO:0033818">
    <property type="term" value="F:beta-ketoacyl-acyl-carrier-protein synthase III activity"/>
    <property type="evidence" value="ECO:0007669"/>
    <property type="project" value="UniProtKB-UniRule"/>
</dbReference>
<feature type="active site" evidence="14">
    <location>
        <position position="258"/>
    </location>
</feature>
<evidence type="ECO:0000259" key="15">
    <source>
        <dbReference type="Pfam" id="PF08541"/>
    </source>
</evidence>
<comment type="subcellular location">
    <subcellularLocation>
        <location evidence="14">Cytoplasm</location>
    </subcellularLocation>
</comment>
<dbReference type="Pfam" id="PF08545">
    <property type="entry name" value="ACP_syn_III"/>
    <property type="match status" value="1"/>
</dbReference>
<dbReference type="InterPro" id="IPR016039">
    <property type="entry name" value="Thiolase-like"/>
</dbReference>
<comment type="catalytic activity">
    <reaction evidence="11">
        <text>(2S)-2-methylbutanoyl-CoA + malonyl-[ACP] + H(+) = (4S)-4-methyl-3-oxohexanoyl-[ACP] + CO2 + CoA</text>
        <dbReference type="Rhea" id="RHEA:42276"/>
        <dbReference type="Rhea" id="RHEA-COMP:9623"/>
        <dbReference type="Rhea" id="RHEA-COMP:17148"/>
        <dbReference type="ChEBI" id="CHEBI:15378"/>
        <dbReference type="ChEBI" id="CHEBI:16526"/>
        <dbReference type="ChEBI" id="CHEBI:57287"/>
        <dbReference type="ChEBI" id="CHEBI:78449"/>
        <dbReference type="ChEBI" id="CHEBI:88166"/>
        <dbReference type="ChEBI" id="CHEBI:167462"/>
        <dbReference type="EC" id="2.3.1.300"/>
    </reaction>
    <physiologicalReaction direction="left-to-right" evidence="11">
        <dbReference type="Rhea" id="RHEA:42277"/>
    </physiologicalReaction>
</comment>
<dbReference type="SUPFAM" id="SSF53901">
    <property type="entry name" value="Thiolase-like"/>
    <property type="match status" value="1"/>
</dbReference>
<dbReference type="InterPro" id="IPR004655">
    <property type="entry name" value="FabH"/>
</dbReference>
<dbReference type="EC" id="2.3.1.180" evidence="14"/>
<dbReference type="PANTHER" id="PTHR34069:SF2">
    <property type="entry name" value="BETA-KETOACYL-[ACYL-CARRIER-PROTEIN] SYNTHASE III"/>
    <property type="match status" value="1"/>
</dbReference>
<evidence type="ECO:0000256" key="2">
    <source>
        <dbReference type="ARBA" id="ARBA00008642"/>
    </source>
</evidence>
<comment type="function">
    <text evidence="14">Catalyzes the condensation reaction of fatty acid synthesis by the addition to an acyl acceptor of two carbons from malonyl-ACP. Catalyzes the first condensation reaction which initiates fatty acid synthesis and may therefore play a role in governing the total rate of fatty acid production. Possesses both acetoacetyl-ACP synthase and acetyl transacylase activities. Its substrate specificity determines the biosynthesis of branched-chain and/or straight-chain of fatty acids.</text>
</comment>
<evidence type="ECO:0000256" key="4">
    <source>
        <dbReference type="ARBA" id="ARBA00022516"/>
    </source>
</evidence>
<keyword evidence="14" id="KW-0511">Multifunctional enzyme</keyword>
<keyword evidence="6 14" id="KW-0276">Fatty acid metabolism</keyword>
<keyword evidence="5 14" id="KW-0808">Transferase</keyword>
<dbReference type="GO" id="GO:0005737">
    <property type="term" value="C:cytoplasm"/>
    <property type="evidence" value="ECO:0007669"/>
    <property type="project" value="UniProtKB-SubCell"/>
</dbReference>
<dbReference type="Proteomes" id="UP001163687">
    <property type="component" value="Chromosome"/>
</dbReference>
<feature type="region of interest" description="ACP-binding" evidence="14">
    <location>
        <begin position="259"/>
        <end position="263"/>
    </location>
</feature>
<organism evidence="17 18">
    <name type="scientific">Caldinitratiruptor microaerophilus</name>
    <dbReference type="NCBI Taxonomy" id="671077"/>
    <lineage>
        <taxon>Bacteria</taxon>
        <taxon>Bacillati</taxon>
        <taxon>Bacillota</taxon>
        <taxon>Clostridia</taxon>
        <taxon>Eubacteriales</taxon>
        <taxon>Symbiobacteriaceae</taxon>
        <taxon>Caldinitratiruptor</taxon>
    </lineage>
</organism>
<dbReference type="InterPro" id="IPR013751">
    <property type="entry name" value="ACP_syn_III_N"/>
</dbReference>
<dbReference type="RefSeq" id="WP_264844626.1">
    <property type="nucleotide sequence ID" value="NZ_AP025628.1"/>
</dbReference>
<feature type="domain" description="Beta-ketoacyl-[acyl-carrier-protein] synthase III C-terminal" evidence="15">
    <location>
        <begin position="242"/>
        <end position="331"/>
    </location>
</feature>
<comment type="domain">
    <text evidence="14">The last Arg residue of the ACP-binding site is essential for the weak association between ACP/AcpP and FabH.</text>
</comment>
<feature type="active site" evidence="14">
    <location>
        <position position="118"/>
    </location>
</feature>
<evidence type="ECO:0000256" key="7">
    <source>
        <dbReference type="ARBA" id="ARBA00023098"/>
    </source>
</evidence>
<dbReference type="GO" id="GO:0006633">
    <property type="term" value="P:fatty acid biosynthetic process"/>
    <property type="evidence" value="ECO:0007669"/>
    <property type="project" value="UniProtKB-UniRule"/>
</dbReference>
<evidence type="ECO:0000256" key="12">
    <source>
        <dbReference type="ARBA" id="ARBA00052467"/>
    </source>
</evidence>
<comment type="similarity">
    <text evidence="2 14">Belongs to the thiolase-like superfamily. FabH family.</text>
</comment>
<evidence type="ECO:0000256" key="13">
    <source>
        <dbReference type="ARBA" id="ARBA00052985"/>
    </source>
</evidence>
<keyword evidence="3 14" id="KW-0963">Cytoplasm</keyword>
<evidence type="ECO:0000313" key="18">
    <source>
        <dbReference type="Proteomes" id="UP001163687"/>
    </source>
</evidence>
<gene>
    <name evidence="14" type="primary">fabH</name>
    <name evidence="17" type="ORF">caldi_17050</name>
</gene>
<dbReference type="HAMAP" id="MF_01815">
    <property type="entry name" value="FabH"/>
    <property type="match status" value="1"/>
</dbReference>
<keyword evidence="9 14" id="KW-0012">Acyltransferase</keyword>
<dbReference type="GO" id="GO:0004315">
    <property type="term" value="F:3-oxoacyl-[acyl-carrier-protein] synthase activity"/>
    <property type="evidence" value="ECO:0007669"/>
    <property type="project" value="InterPro"/>
</dbReference>
<evidence type="ECO:0000256" key="3">
    <source>
        <dbReference type="ARBA" id="ARBA00022490"/>
    </source>
</evidence>
<protein>
    <recommendedName>
        <fullName evidence="14">Beta-ketoacyl-[acyl-carrier-protein] synthase III</fullName>
        <shortName evidence="14">Beta-ketoacyl-ACP synthase III</shortName>
        <shortName evidence="14">KAS III</shortName>
        <ecNumber evidence="14">2.3.1.180</ecNumber>
    </recommendedName>
    <alternativeName>
        <fullName evidence="14">3-oxoacyl-[acyl-carrier-protein] synthase 3</fullName>
    </alternativeName>
    <alternativeName>
        <fullName evidence="14">3-oxoacyl-[acyl-carrier-protein] synthase III</fullName>
    </alternativeName>
</protein>
<keyword evidence="7 14" id="KW-0443">Lipid metabolism</keyword>
<dbReference type="KEGG" id="cmic:caldi_17050"/>
<dbReference type="PANTHER" id="PTHR34069">
    <property type="entry name" value="3-OXOACYL-[ACYL-CARRIER-PROTEIN] SYNTHASE 3"/>
    <property type="match status" value="1"/>
</dbReference>
<dbReference type="Gene3D" id="3.40.47.10">
    <property type="match status" value="1"/>
</dbReference>
<dbReference type="EMBL" id="AP025628">
    <property type="protein sequence ID" value="BDG60615.1"/>
    <property type="molecule type" value="Genomic_DNA"/>
</dbReference>
<evidence type="ECO:0000256" key="9">
    <source>
        <dbReference type="ARBA" id="ARBA00023315"/>
    </source>
</evidence>
<dbReference type="AlphaFoldDB" id="A0AA35CJV7"/>
<evidence type="ECO:0000256" key="14">
    <source>
        <dbReference type="HAMAP-Rule" id="MF_01815"/>
    </source>
</evidence>